<evidence type="ECO:0000256" key="2">
    <source>
        <dbReference type="ARBA" id="ARBA00006528"/>
    </source>
</evidence>
<comment type="similarity">
    <text evidence="2">Belongs to the bile acid:sodium symporter (BASS) (TC 2.A.28) family.</text>
</comment>
<dbReference type="InterPro" id="IPR038770">
    <property type="entry name" value="Na+/solute_symporter_sf"/>
</dbReference>
<dbReference type="InterPro" id="IPR002657">
    <property type="entry name" value="BilAc:Na_symport/Acr3"/>
</dbReference>
<keyword evidence="4" id="KW-0769">Symport</keyword>
<proteinExistence type="inferred from homology"/>
<evidence type="ECO:0000256" key="6">
    <source>
        <dbReference type="ARBA" id="ARBA00023136"/>
    </source>
</evidence>
<feature type="transmembrane region" description="Helical" evidence="7">
    <location>
        <begin position="94"/>
        <end position="116"/>
    </location>
</feature>
<dbReference type="GeneID" id="102805670"/>
<dbReference type="Gene3D" id="1.20.1530.20">
    <property type="match status" value="1"/>
</dbReference>
<evidence type="ECO:0000256" key="1">
    <source>
        <dbReference type="ARBA" id="ARBA00004141"/>
    </source>
</evidence>
<feature type="transmembrane region" description="Helical" evidence="7">
    <location>
        <begin position="65"/>
        <end position="88"/>
    </location>
</feature>
<dbReference type="Pfam" id="PF01758">
    <property type="entry name" value="SBF"/>
    <property type="match status" value="1"/>
</dbReference>
<accession>A0ABM0LV73</accession>
<keyword evidence="6 7" id="KW-0472">Membrane</keyword>
<comment type="subcellular location">
    <subcellularLocation>
        <location evidence="1">Membrane</location>
        <topology evidence="1">Multi-pass membrane protein</topology>
    </subcellularLocation>
</comment>
<name>A0ABM0LV73_SACKO</name>
<dbReference type="Proteomes" id="UP000694865">
    <property type="component" value="Unplaced"/>
</dbReference>
<evidence type="ECO:0000256" key="5">
    <source>
        <dbReference type="ARBA" id="ARBA00022989"/>
    </source>
</evidence>
<evidence type="ECO:0000313" key="8">
    <source>
        <dbReference type="Proteomes" id="UP000694865"/>
    </source>
</evidence>
<evidence type="ECO:0000313" key="9">
    <source>
        <dbReference type="RefSeq" id="XP_006811664.1"/>
    </source>
</evidence>
<protein>
    <submittedName>
        <fullName evidence="9">Ileal sodium/bile acid cotransporter-like</fullName>
    </submittedName>
</protein>
<dbReference type="PANTHER" id="PTHR10361">
    <property type="entry name" value="SODIUM-BILE ACID COTRANSPORTER"/>
    <property type="match status" value="1"/>
</dbReference>
<keyword evidence="5 7" id="KW-1133">Transmembrane helix</keyword>
<dbReference type="RefSeq" id="XP_006811664.1">
    <property type="nucleotide sequence ID" value="XM_006811601.1"/>
</dbReference>
<evidence type="ECO:0000256" key="3">
    <source>
        <dbReference type="ARBA" id="ARBA00022692"/>
    </source>
</evidence>
<sequence length="157" mass="17024">MATTTEPVTLNVSNETGPAELPEHIETLMIIDQYLNYAVVLIVMFGMGGATDLKEIKRSFQRPWGIFICWASQFIIMPAVAFGVAHAADFPPVYAVALVIQCSAPGGSMSNVMAYYANGNISLRSLDLALRFVVSVLKPPVTLSGETNVFPENLINN</sequence>
<keyword evidence="4" id="KW-0813">Transport</keyword>
<evidence type="ECO:0000256" key="7">
    <source>
        <dbReference type="SAM" id="Phobius"/>
    </source>
</evidence>
<gene>
    <name evidence="9" type="primary">LOC102805670</name>
</gene>
<keyword evidence="3 7" id="KW-0812">Transmembrane</keyword>
<dbReference type="PANTHER" id="PTHR10361:SF28">
    <property type="entry name" value="P3 PROTEIN-RELATED"/>
    <property type="match status" value="1"/>
</dbReference>
<evidence type="ECO:0000256" key="4">
    <source>
        <dbReference type="ARBA" id="ARBA00022847"/>
    </source>
</evidence>
<organism evidence="8 9">
    <name type="scientific">Saccoglossus kowalevskii</name>
    <name type="common">Acorn worm</name>
    <dbReference type="NCBI Taxonomy" id="10224"/>
    <lineage>
        <taxon>Eukaryota</taxon>
        <taxon>Metazoa</taxon>
        <taxon>Hemichordata</taxon>
        <taxon>Enteropneusta</taxon>
        <taxon>Harrimaniidae</taxon>
        <taxon>Saccoglossus</taxon>
    </lineage>
</organism>
<keyword evidence="8" id="KW-1185">Reference proteome</keyword>
<reference evidence="9" key="1">
    <citation type="submission" date="2025-08" db="UniProtKB">
        <authorList>
            <consortium name="RefSeq"/>
        </authorList>
    </citation>
    <scope>IDENTIFICATION</scope>
    <source>
        <tissue evidence="9">Testes</tissue>
    </source>
</reference>
<dbReference type="InterPro" id="IPR004710">
    <property type="entry name" value="Bilac:Na_transpt"/>
</dbReference>
<feature type="transmembrane region" description="Helical" evidence="7">
    <location>
        <begin position="34"/>
        <end position="53"/>
    </location>
</feature>